<evidence type="ECO:0000256" key="1">
    <source>
        <dbReference type="ARBA" id="ARBA00004141"/>
    </source>
</evidence>
<dbReference type="RefSeq" id="WP_145270727.1">
    <property type="nucleotide sequence ID" value="NZ_CP036426.1"/>
</dbReference>
<keyword evidence="3 6" id="KW-0812">Transmembrane</keyword>
<dbReference type="Gene3D" id="1.20.1080.10">
    <property type="entry name" value="Glycerol uptake facilitator protein"/>
    <property type="match status" value="1"/>
</dbReference>
<keyword evidence="2 6" id="KW-0813">Transport</keyword>
<dbReference type="PROSITE" id="PS00221">
    <property type="entry name" value="MIP"/>
    <property type="match status" value="1"/>
</dbReference>
<evidence type="ECO:0000256" key="6">
    <source>
        <dbReference type="RuleBase" id="RU000477"/>
    </source>
</evidence>
<reference evidence="8 9" key="1">
    <citation type="submission" date="2019-02" db="EMBL/GenBank/DDBJ databases">
        <title>Deep-cultivation of Planctomycetes and their phenomic and genomic characterization uncovers novel biology.</title>
        <authorList>
            <person name="Wiegand S."/>
            <person name="Jogler M."/>
            <person name="Boedeker C."/>
            <person name="Pinto D."/>
            <person name="Vollmers J."/>
            <person name="Rivas-Marin E."/>
            <person name="Kohn T."/>
            <person name="Peeters S.H."/>
            <person name="Heuer A."/>
            <person name="Rast P."/>
            <person name="Oberbeckmann S."/>
            <person name="Bunk B."/>
            <person name="Jeske O."/>
            <person name="Meyerdierks A."/>
            <person name="Storesund J.E."/>
            <person name="Kallscheuer N."/>
            <person name="Luecker S."/>
            <person name="Lage O.M."/>
            <person name="Pohl T."/>
            <person name="Merkel B.J."/>
            <person name="Hornburger P."/>
            <person name="Mueller R.-W."/>
            <person name="Bruemmer F."/>
            <person name="Labrenz M."/>
            <person name="Spormann A.M."/>
            <person name="Op den Camp H."/>
            <person name="Overmann J."/>
            <person name="Amann R."/>
            <person name="Jetten M.S.M."/>
            <person name="Mascher T."/>
            <person name="Medema M.H."/>
            <person name="Devos D.P."/>
            <person name="Kaster A.-K."/>
            <person name="Ovreas L."/>
            <person name="Rohde M."/>
            <person name="Galperin M.Y."/>
            <person name="Jogler C."/>
        </authorList>
    </citation>
    <scope>NUCLEOTIDE SEQUENCE [LARGE SCALE GENOMIC DNA]</scope>
    <source>
        <strain evidence="8 9">ElP</strain>
    </source>
</reference>
<dbReference type="SUPFAM" id="SSF81338">
    <property type="entry name" value="Aquaporin-like"/>
    <property type="match status" value="1"/>
</dbReference>
<dbReference type="GO" id="GO:0016020">
    <property type="term" value="C:membrane"/>
    <property type="evidence" value="ECO:0007669"/>
    <property type="project" value="UniProtKB-SubCell"/>
</dbReference>
<keyword evidence="5 7" id="KW-0472">Membrane</keyword>
<accession>A0A518H339</accession>
<feature type="transmembrane region" description="Helical" evidence="7">
    <location>
        <begin position="30"/>
        <end position="50"/>
    </location>
</feature>
<evidence type="ECO:0000256" key="7">
    <source>
        <dbReference type="SAM" id="Phobius"/>
    </source>
</evidence>
<protein>
    <submittedName>
        <fullName evidence="8">Aquaporin Z</fullName>
    </submittedName>
</protein>
<proteinExistence type="inferred from homology"/>
<comment type="subcellular location">
    <subcellularLocation>
        <location evidence="1">Membrane</location>
        <topology evidence="1">Multi-pass membrane protein</topology>
    </subcellularLocation>
</comment>
<evidence type="ECO:0000256" key="3">
    <source>
        <dbReference type="ARBA" id="ARBA00022692"/>
    </source>
</evidence>
<gene>
    <name evidence="8" type="primary">aqpZ</name>
    <name evidence="8" type="ORF">ElP_31550</name>
</gene>
<evidence type="ECO:0000256" key="4">
    <source>
        <dbReference type="ARBA" id="ARBA00022989"/>
    </source>
</evidence>
<dbReference type="EMBL" id="CP036426">
    <property type="protein sequence ID" value="QDV35252.1"/>
    <property type="molecule type" value="Genomic_DNA"/>
</dbReference>
<evidence type="ECO:0000313" key="9">
    <source>
        <dbReference type="Proteomes" id="UP000317835"/>
    </source>
</evidence>
<comment type="similarity">
    <text evidence="6">Belongs to the MIP/aquaporin (TC 1.A.8) family.</text>
</comment>
<feature type="transmembrane region" description="Helical" evidence="7">
    <location>
        <begin position="144"/>
        <end position="168"/>
    </location>
</feature>
<dbReference type="AlphaFoldDB" id="A0A518H339"/>
<keyword evidence="4 7" id="KW-1133">Transmembrane helix</keyword>
<dbReference type="PANTHER" id="PTHR45724">
    <property type="entry name" value="AQUAPORIN NIP2-1"/>
    <property type="match status" value="1"/>
</dbReference>
<dbReference type="InterPro" id="IPR022357">
    <property type="entry name" value="MIP_CS"/>
</dbReference>
<sequence length="231" mass="22651">MFAKLIVEFIGTFFLVFTIGQTVVGAEAGSAAAALAPLAIGSALMVMVYAGGHVSGGHYNPAVTLGVMLRGKCAPAEVPGYMAAQVLGGAAAALAVSFLKAGVVVEPATLASAPAVLLAEFLFTFALVYVVLNSATAKGTAGNSFYGLAIGFTVMTGAFAVGGVSGGAFNPAVAIGIAIMGLVEPSSLWMHLSADLAAGAAAAAVFRALNMGGDAIEVKPAGVKPASAGRA</sequence>
<dbReference type="Proteomes" id="UP000317835">
    <property type="component" value="Chromosome"/>
</dbReference>
<dbReference type="OrthoDB" id="9807293at2"/>
<feature type="transmembrane region" description="Helical" evidence="7">
    <location>
        <begin position="111"/>
        <end position="132"/>
    </location>
</feature>
<evidence type="ECO:0000256" key="5">
    <source>
        <dbReference type="ARBA" id="ARBA00023136"/>
    </source>
</evidence>
<evidence type="ECO:0000256" key="2">
    <source>
        <dbReference type="ARBA" id="ARBA00022448"/>
    </source>
</evidence>
<feature type="transmembrane region" description="Helical" evidence="7">
    <location>
        <begin position="5"/>
        <end position="24"/>
    </location>
</feature>
<dbReference type="InterPro" id="IPR000425">
    <property type="entry name" value="MIP"/>
</dbReference>
<organism evidence="8 9">
    <name type="scientific">Tautonia plasticadhaerens</name>
    <dbReference type="NCBI Taxonomy" id="2527974"/>
    <lineage>
        <taxon>Bacteria</taxon>
        <taxon>Pseudomonadati</taxon>
        <taxon>Planctomycetota</taxon>
        <taxon>Planctomycetia</taxon>
        <taxon>Isosphaerales</taxon>
        <taxon>Isosphaeraceae</taxon>
        <taxon>Tautonia</taxon>
    </lineage>
</organism>
<dbReference type="PANTHER" id="PTHR45724:SF13">
    <property type="entry name" value="AQUAPORIN NIP1-1-RELATED"/>
    <property type="match status" value="1"/>
</dbReference>
<evidence type="ECO:0000313" key="8">
    <source>
        <dbReference type="EMBL" id="QDV35252.1"/>
    </source>
</evidence>
<name>A0A518H339_9BACT</name>
<dbReference type="GO" id="GO:0015267">
    <property type="term" value="F:channel activity"/>
    <property type="evidence" value="ECO:0007669"/>
    <property type="project" value="InterPro"/>
</dbReference>
<dbReference type="Pfam" id="PF00230">
    <property type="entry name" value="MIP"/>
    <property type="match status" value="1"/>
</dbReference>
<dbReference type="PRINTS" id="PR00783">
    <property type="entry name" value="MINTRINSICP"/>
</dbReference>
<feature type="transmembrane region" description="Helical" evidence="7">
    <location>
        <begin position="78"/>
        <end position="99"/>
    </location>
</feature>
<dbReference type="InterPro" id="IPR023271">
    <property type="entry name" value="Aquaporin-like"/>
</dbReference>
<feature type="transmembrane region" description="Helical" evidence="7">
    <location>
        <begin position="188"/>
        <end position="209"/>
    </location>
</feature>
<dbReference type="KEGG" id="tpla:ElP_31550"/>
<dbReference type="InterPro" id="IPR034294">
    <property type="entry name" value="Aquaporin_transptr"/>
</dbReference>
<keyword evidence="9" id="KW-1185">Reference proteome</keyword>